<dbReference type="Pfam" id="PF02683">
    <property type="entry name" value="DsbD_TM"/>
    <property type="match status" value="1"/>
</dbReference>
<dbReference type="InterPro" id="IPR003834">
    <property type="entry name" value="Cyt_c_assmbl_TM_dom"/>
</dbReference>
<organism evidence="8 9">
    <name type="scientific">Alkalihalophilus lindianensis</name>
    <dbReference type="NCBI Taxonomy" id="1630542"/>
    <lineage>
        <taxon>Bacteria</taxon>
        <taxon>Bacillati</taxon>
        <taxon>Bacillota</taxon>
        <taxon>Bacilli</taxon>
        <taxon>Bacillales</taxon>
        <taxon>Bacillaceae</taxon>
        <taxon>Alkalihalophilus</taxon>
    </lineage>
</organism>
<feature type="transmembrane region" description="Helical" evidence="6">
    <location>
        <begin position="124"/>
        <end position="155"/>
    </location>
</feature>
<dbReference type="PANTHER" id="PTHR31272">
    <property type="entry name" value="CYTOCHROME C-TYPE BIOGENESIS PROTEIN HI_1454-RELATED"/>
    <property type="match status" value="1"/>
</dbReference>
<keyword evidence="4 6" id="KW-1133">Transmembrane helix</keyword>
<keyword evidence="5 6" id="KW-0472">Membrane</keyword>
<evidence type="ECO:0000256" key="2">
    <source>
        <dbReference type="ARBA" id="ARBA00006143"/>
    </source>
</evidence>
<name>A0ABU3XET7_9BACI</name>
<feature type="transmembrane region" description="Helical" evidence="6">
    <location>
        <begin position="47"/>
        <end position="68"/>
    </location>
</feature>
<evidence type="ECO:0000256" key="5">
    <source>
        <dbReference type="ARBA" id="ARBA00023136"/>
    </source>
</evidence>
<evidence type="ECO:0000313" key="8">
    <source>
        <dbReference type="EMBL" id="MDV2686415.1"/>
    </source>
</evidence>
<dbReference type="PANTHER" id="PTHR31272:SF4">
    <property type="entry name" value="CYTOCHROME C-TYPE BIOGENESIS PROTEIN HI_1454-RELATED"/>
    <property type="match status" value="1"/>
</dbReference>
<comment type="subcellular location">
    <subcellularLocation>
        <location evidence="1">Membrane</location>
        <topology evidence="1">Multi-pass membrane protein</topology>
    </subcellularLocation>
</comment>
<dbReference type="Proteomes" id="UP001287282">
    <property type="component" value="Unassembled WGS sequence"/>
</dbReference>
<evidence type="ECO:0000313" key="9">
    <source>
        <dbReference type="Proteomes" id="UP001287282"/>
    </source>
</evidence>
<keyword evidence="3 6" id="KW-0812">Transmembrane</keyword>
<keyword evidence="9" id="KW-1185">Reference proteome</keyword>
<evidence type="ECO:0000256" key="6">
    <source>
        <dbReference type="SAM" id="Phobius"/>
    </source>
</evidence>
<protein>
    <submittedName>
        <fullName evidence="8">Cytochrome c biogenesis protein CcdA</fullName>
    </submittedName>
</protein>
<comment type="caution">
    <text evidence="8">The sequence shown here is derived from an EMBL/GenBank/DDBJ whole genome shotgun (WGS) entry which is preliminary data.</text>
</comment>
<evidence type="ECO:0000256" key="4">
    <source>
        <dbReference type="ARBA" id="ARBA00022989"/>
    </source>
</evidence>
<dbReference type="RefSeq" id="WP_317123578.1">
    <property type="nucleotide sequence ID" value="NZ_JAWJBA010000009.1"/>
</dbReference>
<feature type="transmembrane region" description="Helical" evidence="6">
    <location>
        <begin position="6"/>
        <end position="26"/>
    </location>
</feature>
<feature type="transmembrane region" description="Helical" evidence="6">
    <location>
        <begin position="161"/>
        <end position="183"/>
    </location>
</feature>
<gene>
    <name evidence="8" type="ORF">RYX56_18765</name>
</gene>
<accession>A0ABU3XET7</accession>
<evidence type="ECO:0000256" key="1">
    <source>
        <dbReference type="ARBA" id="ARBA00004141"/>
    </source>
</evidence>
<evidence type="ECO:0000256" key="3">
    <source>
        <dbReference type="ARBA" id="ARBA00022692"/>
    </source>
</evidence>
<feature type="domain" description="Cytochrome C biogenesis protein transmembrane" evidence="7">
    <location>
        <begin position="5"/>
        <end position="186"/>
    </location>
</feature>
<reference evidence="8 9" key="1">
    <citation type="submission" date="2023-10" db="EMBL/GenBank/DDBJ databases">
        <title>Screening of Alkalihalobacillus lindianensis BZ-TG-R113 and Its Alleviation of Salt Stress on Rapeseed Growth.</title>
        <authorList>
            <person name="Zhao B."/>
            <person name="Guo T."/>
        </authorList>
    </citation>
    <scope>NUCLEOTIDE SEQUENCE [LARGE SCALE GENOMIC DNA]</scope>
    <source>
        <strain evidence="8 9">BZ-TG-R113</strain>
    </source>
</reference>
<comment type="similarity">
    <text evidence="2">Belongs to the DsbD family.</text>
</comment>
<feature type="transmembrane region" description="Helical" evidence="6">
    <location>
        <begin position="195"/>
        <end position="213"/>
    </location>
</feature>
<feature type="transmembrane region" description="Helical" evidence="6">
    <location>
        <begin position="88"/>
        <end position="112"/>
    </location>
</feature>
<dbReference type="EMBL" id="JAWJBA010000009">
    <property type="protein sequence ID" value="MDV2686415.1"/>
    <property type="molecule type" value="Genomic_DNA"/>
</dbReference>
<proteinExistence type="inferred from homology"/>
<dbReference type="InterPro" id="IPR051790">
    <property type="entry name" value="Cytochrome_c-biogenesis_DsbD"/>
</dbReference>
<evidence type="ECO:0000259" key="7">
    <source>
        <dbReference type="Pfam" id="PF02683"/>
    </source>
</evidence>
<sequence length="234" mass="25859">MQEVSLVLAFGAGLLAFISPCTLPLYPSFISYITGVSVQELKENKKWKLTLVHSISFCLGFSTIYYILGFSASALGSSILGYQQLIQQLGGILLVLVGLFLIGFIQPTALLAEYRIKYKPNKISYLNTFVIGLVFSAGWTACIGPIFGTIMYTAMANPTQAFYNITAFSLGFSIPFILMGLAISKIKILTKYSNIAMKIGGWIIIILGITIFFNKMYYINILGQKIQNFILSLF</sequence>